<protein>
    <recommendedName>
        <fullName evidence="4">Ig-like domain-containing protein</fullName>
    </recommendedName>
</protein>
<evidence type="ECO:0000313" key="3">
    <source>
        <dbReference type="Proteomes" id="UP001428290"/>
    </source>
</evidence>
<keyword evidence="3" id="KW-1185">Reference proteome</keyword>
<name>A0ABP9X3T2_9CHLR</name>
<dbReference type="EMBL" id="BAABRU010000015">
    <property type="protein sequence ID" value="GAA5530052.1"/>
    <property type="molecule type" value="Genomic_DNA"/>
</dbReference>
<proteinExistence type="predicted"/>
<dbReference type="RefSeq" id="WP_345723642.1">
    <property type="nucleotide sequence ID" value="NZ_BAABRU010000015.1"/>
</dbReference>
<organism evidence="2 3">
    <name type="scientific">Herpetosiphon gulosus</name>
    <dbReference type="NCBI Taxonomy" id="1973496"/>
    <lineage>
        <taxon>Bacteria</taxon>
        <taxon>Bacillati</taxon>
        <taxon>Chloroflexota</taxon>
        <taxon>Chloroflexia</taxon>
        <taxon>Herpetosiphonales</taxon>
        <taxon>Herpetosiphonaceae</taxon>
        <taxon>Herpetosiphon</taxon>
    </lineage>
</organism>
<evidence type="ECO:0008006" key="4">
    <source>
        <dbReference type="Google" id="ProtNLM"/>
    </source>
</evidence>
<comment type="caution">
    <text evidence="2">The sequence shown here is derived from an EMBL/GenBank/DDBJ whole genome shotgun (WGS) entry which is preliminary data.</text>
</comment>
<feature type="chain" id="PRO_5047398919" description="Ig-like domain-containing protein" evidence="1">
    <location>
        <begin position="20"/>
        <end position="121"/>
    </location>
</feature>
<evidence type="ECO:0000256" key="1">
    <source>
        <dbReference type="SAM" id="SignalP"/>
    </source>
</evidence>
<reference evidence="2 3" key="1">
    <citation type="submission" date="2024-02" db="EMBL/GenBank/DDBJ databases">
        <title>Herpetosiphon gulosus NBRC 112829.</title>
        <authorList>
            <person name="Ichikawa N."/>
            <person name="Katano-Makiyama Y."/>
            <person name="Hidaka K."/>
        </authorList>
    </citation>
    <scope>NUCLEOTIDE SEQUENCE [LARGE SCALE GENOMIC DNA]</scope>
    <source>
        <strain evidence="2 3">NBRC 112829</strain>
    </source>
</reference>
<dbReference type="Proteomes" id="UP001428290">
    <property type="component" value="Unassembled WGS sequence"/>
</dbReference>
<gene>
    <name evidence="2" type="ORF">Hgul01_03866</name>
</gene>
<evidence type="ECO:0000313" key="2">
    <source>
        <dbReference type="EMBL" id="GAA5530052.1"/>
    </source>
</evidence>
<feature type="signal peptide" evidence="1">
    <location>
        <begin position="1"/>
        <end position="19"/>
    </location>
</feature>
<keyword evidence="1" id="KW-0732">Signal</keyword>
<sequence>MIKASRRMLGLLAATCALALAPLVPAAAAPNALEVSVFCENLGMRYNQGSFSCDAFASGGTGDYSYNWSAVQNATILDNWGSYIYGSCAINQTARVNVVVTDSSGASISKIGRVLCRKVAS</sequence>
<accession>A0ABP9X3T2</accession>